<keyword evidence="4" id="KW-1185">Reference proteome</keyword>
<feature type="region of interest" description="Disordered" evidence="2">
    <location>
        <begin position="16"/>
        <end position="42"/>
    </location>
</feature>
<keyword evidence="1" id="KW-0175">Coiled coil</keyword>
<feature type="coiled-coil region" evidence="1">
    <location>
        <begin position="232"/>
        <end position="259"/>
    </location>
</feature>
<feature type="region of interest" description="Disordered" evidence="2">
    <location>
        <begin position="88"/>
        <end position="111"/>
    </location>
</feature>
<evidence type="ECO:0000256" key="2">
    <source>
        <dbReference type="SAM" id="MobiDB-lite"/>
    </source>
</evidence>
<evidence type="ECO:0000313" key="3">
    <source>
        <dbReference type="EMBL" id="CAE8636479.1"/>
    </source>
</evidence>
<dbReference type="EMBL" id="CAJNNV010031495">
    <property type="protein sequence ID" value="CAE8636479.1"/>
    <property type="molecule type" value="Genomic_DNA"/>
</dbReference>
<evidence type="ECO:0000256" key="1">
    <source>
        <dbReference type="SAM" id="Coils"/>
    </source>
</evidence>
<feature type="region of interest" description="Disordered" evidence="2">
    <location>
        <begin position="55"/>
        <end position="76"/>
    </location>
</feature>
<dbReference type="Proteomes" id="UP000654075">
    <property type="component" value="Unassembled WGS sequence"/>
</dbReference>
<sequence length="377" mass="41298">RCDELRLAVLQFPRRPLDRTEKSKNGRSSAHAGSTWTRSSTRLRRLKRRRLETLGARQKLRAEAARPSQLPRPSCRLSTTSWLPLRVKSASRTPVSRSKPQSSGHSCSNWRQRLSRCDPLQRRCIRSAARRFSESTASRMQVHQELESQLQGLEGELQERLNEQSEVTAETRASEQASAAAELASAEAEGRTQELSAELNELQAEGGLSDDEDSRLQGGVSRRAALGDIQEVWRLEVELEEASSKARELRKAVEALQKQRAPATVPASSIAPLPGVPSSAKSARSLAARLAAAKAVYQRGAVVSPQSPRRHLQPSSPEKATSPPCQVCPLVAENRVLLGEIEELRRASEAGLPKLPPAPPAALTAMLSQSHVRLRGA</sequence>
<evidence type="ECO:0000313" key="4">
    <source>
        <dbReference type="Proteomes" id="UP000654075"/>
    </source>
</evidence>
<name>A0A813HDW4_POLGL</name>
<organism evidence="3 4">
    <name type="scientific">Polarella glacialis</name>
    <name type="common">Dinoflagellate</name>
    <dbReference type="NCBI Taxonomy" id="89957"/>
    <lineage>
        <taxon>Eukaryota</taxon>
        <taxon>Sar</taxon>
        <taxon>Alveolata</taxon>
        <taxon>Dinophyceae</taxon>
        <taxon>Suessiales</taxon>
        <taxon>Suessiaceae</taxon>
        <taxon>Polarella</taxon>
    </lineage>
</organism>
<feature type="non-terminal residue" evidence="3">
    <location>
        <position position="377"/>
    </location>
</feature>
<feature type="compositionally biased region" description="Low complexity" evidence="2">
    <location>
        <begin position="170"/>
        <end position="187"/>
    </location>
</feature>
<reference evidence="3" key="1">
    <citation type="submission" date="2021-02" db="EMBL/GenBank/DDBJ databases">
        <authorList>
            <person name="Dougan E. K."/>
            <person name="Rhodes N."/>
            <person name="Thang M."/>
            <person name="Chan C."/>
        </authorList>
    </citation>
    <scope>NUCLEOTIDE SEQUENCE</scope>
</reference>
<gene>
    <name evidence="3" type="ORF">PGLA1383_LOCUS51917</name>
</gene>
<feature type="region of interest" description="Disordered" evidence="2">
    <location>
        <begin position="159"/>
        <end position="194"/>
    </location>
</feature>
<proteinExistence type="predicted"/>
<dbReference type="AlphaFoldDB" id="A0A813HDW4"/>
<feature type="compositionally biased region" description="Polar residues" evidence="2">
    <location>
        <begin position="90"/>
        <end position="111"/>
    </location>
</feature>
<accession>A0A813HDW4</accession>
<protein>
    <submittedName>
        <fullName evidence="3">Uncharacterized protein</fullName>
    </submittedName>
</protein>
<feature type="region of interest" description="Disordered" evidence="2">
    <location>
        <begin position="300"/>
        <end position="325"/>
    </location>
</feature>
<comment type="caution">
    <text evidence="3">The sequence shown here is derived from an EMBL/GenBank/DDBJ whole genome shotgun (WGS) entry which is preliminary data.</text>
</comment>
<feature type="non-terminal residue" evidence="3">
    <location>
        <position position="1"/>
    </location>
</feature>